<name>A0A9J2PE67_ASCLU</name>
<reference evidence="3" key="1">
    <citation type="submission" date="2023-03" db="UniProtKB">
        <authorList>
            <consortium name="WormBaseParasite"/>
        </authorList>
    </citation>
    <scope>IDENTIFICATION</scope>
</reference>
<protein>
    <submittedName>
        <fullName evidence="3">Uncharacterized protein</fullName>
    </submittedName>
</protein>
<organism evidence="2 3">
    <name type="scientific">Ascaris lumbricoides</name>
    <name type="common">Giant roundworm</name>
    <dbReference type="NCBI Taxonomy" id="6252"/>
    <lineage>
        <taxon>Eukaryota</taxon>
        <taxon>Metazoa</taxon>
        <taxon>Ecdysozoa</taxon>
        <taxon>Nematoda</taxon>
        <taxon>Chromadorea</taxon>
        <taxon>Rhabditida</taxon>
        <taxon>Spirurina</taxon>
        <taxon>Ascaridomorpha</taxon>
        <taxon>Ascaridoidea</taxon>
        <taxon>Ascarididae</taxon>
        <taxon>Ascaris</taxon>
    </lineage>
</organism>
<evidence type="ECO:0000256" key="1">
    <source>
        <dbReference type="SAM" id="MobiDB-lite"/>
    </source>
</evidence>
<dbReference type="WBParaSite" id="ALUE_0000774301-mRNA-1">
    <property type="protein sequence ID" value="ALUE_0000774301-mRNA-1"/>
    <property type="gene ID" value="ALUE_0000774301"/>
</dbReference>
<dbReference type="Proteomes" id="UP000036681">
    <property type="component" value="Unplaced"/>
</dbReference>
<keyword evidence="2" id="KW-1185">Reference proteome</keyword>
<proteinExistence type="predicted"/>
<dbReference type="AlphaFoldDB" id="A0A9J2PE67"/>
<accession>A0A9J2PE67</accession>
<evidence type="ECO:0000313" key="2">
    <source>
        <dbReference type="Proteomes" id="UP000036681"/>
    </source>
</evidence>
<sequence>MGEAYEALGPVDSEPPPQPPATAPAPSPPPPPPPPPSAQTAGTATGVGAATEGRTKPAFGMAHENTDFGIVSAYTLNSAAAQPVISEHSAPLCSPLQENVILTHFTLYIIKVWGFSRSFTGYTM</sequence>
<evidence type="ECO:0000313" key="3">
    <source>
        <dbReference type="WBParaSite" id="ALUE_0000774301-mRNA-1"/>
    </source>
</evidence>
<feature type="compositionally biased region" description="Pro residues" evidence="1">
    <location>
        <begin position="13"/>
        <end position="37"/>
    </location>
</feature>
<feature type="region of interest" description="Disordered" evidence="1">
    <location>
        <begin position="1"/>
        <end position="60"/>
    </location>
</feature>
<feature type="compositionally biased region" description="Low complexity" evidence="1">
    <location>
        <begin position="38"/>
        <end position="52"/>
    </location>
</feature>